<sequence length="157" mass="18665">MEKNINYKFWTVCLIQDGEHVLLLNRQHDHFKGFIPPGGKVDFLESFTEAAIREVKEETGLDVRNLIYKGIYEYVNPVKRDRYIIFNYICKDFSGELIEDSLEGKPVWVHLNEVESLPMQESIRRRFPLFFEDGTFEIFVEWDEQNNREGNVTIKKI</sequence>
<dbReference type="InterPro" id="IPR000086">
    <property type="entry name" value="NUDIX_hydrolase_dom"/>
</dbReference>
<dbReference type="Proteomes" id="UP001595817">
    <property type="component" value="Unassembled WGS sequence"/>
</dbReference>
<accession>A0ABV8X5Y7</accession>
<evidence type="ECO:0000313" key="4">
    <source>
        <dbReference type="EMBL" id="MFC4411191.1"/>
    </source>
</evidence>
<comment type="caution">
    <text evidence="4">The sequence shown here is derived from an EMBL/GenBank/DDBJ whole genome shotgun (WGS) entry which is preliminary data.</text>
</comment>
<dbReference type="CDD" id="cd18875">
    <property type="entry name" value="NUDIX_Hydrolase"/>
    <property type="match status" value="1"/>
</dbReference>
<evidence type="ECO:0000256" key="1">
    <source>
        <dbReference type="ARBA" id="ARBA00001946"/>
    </source>
</evidence>
<dbReference type="InterPro" id="IPR020084">
    <property type="entry name" value="NUDIX_hydrolase_CS"/>
</dbReference>
<dbReference type="PANTHER" id="PTHR43046:SF2">
    <property type="entry name" value="8-OXO-DGTP DIPHOSPHATASE-RELATED"/>
    <property type="match status" value="1"/>
</dbReference>
<dbReference type="RefSeq" id="WP_378155839.1">
    <property type="nucleotide sequence ID" value="NZ_JBHSEC010000019.1"/>
</dbReference>
<dbReference type="PROSITE" id="PS51462">
    <property type="entry name" value="NUDIX"/>
    <property type="match status" value="1"/>
</dbReference>
<name>A0ABV8X5Y7_9LACT</name>
<dbReference type="PROSITE" id="PS00893">
    <property type="entry name" value="NUDIX_BOX"/>
    <property type="match status" value="1"/>
</dbReference>
<dbReference type="InterPro" id="IPR015797">
    <property type="entry name" value="NUDIX_hydrolase-like_dom_sf"/>
</dbReference>
<reference evidence="5" key="1">
    <citation type="journal article" date="2019" name="Int. J. Syst. Evol. Microbiol.">
        <title>The Global Catalogue of Microorganisms (GCM) 10K type strain sequencing project: providing services to taxonomists for standard genome sequencing and annotation.</title>
        <authorList>
            <consortium name="The Broad Institute Genomics Platform"/>
            <consortium name="The Broad Institute Genome Sequencing Center for Infectious Disease"/>
            <person name="Wu L."/>
            <person name="Ma J."/>
        </authorList>
    </citation>
    <scope>NUCLEOTIDE SEQUENCE [LARGE SCALE GENOMIC DNA]</scope>
    <source>
        <strain evidence="5">CCUG 59778</strain>
    </source>
</reference>
<comment type="cofactor">
    <cofactor evidence="1">
        <name>Mg(2+)</name>
        <dbReference type="ChEBI" id="CHEBI:18420"/>
    </cofactor>
</comment>
<evidence type="ECO:0000313" key="5">
    <source>
        <dbReference type="Proteomes" id="UP001595817"/>
    </source>
</evidence>
<gene>
    <name evidence="4" type="ORF">ACFOZY_12245</name>
</gene>
<dbReference type="Pfam" id="PF00293">
    <property type="entry name" value="NUDIX"/>
    <property type="match status" value="1"/>
</dbReference>
<proteinExistence type="predicted"/>
<evidence type="ECO:0000259" key="3">
    <source>
        <dbReference type="PROSITE" id="PS51462"/>
    </source>
</evidence>
<keyword evidence="5" id="KW-1185">Reference proteome</keyword>
<dbReference type="PANTHER" id="PTHR43046">
    <property type="entry name" value="GDP-MANNOSE MANNOSYL HYDROLASE"/>
    <property type="match status" value="1"/>
</dbReference>
<dbReference type="EMBL" id="JBHSEC010000019">
    <property type="protein sequence ID" value="MFC4411191.1"/>
    <property type="molecule type" value="Genomic_DNA"/>
</dbReference>
<organism evidence="4 5">
    <name type="scientific">Chungangia koreensis</name>
    <dbReference type="NCBI Taxonomy" id="752657"/>
    <lineage>
        <taxon>Bacteria</taxon>
        <taxon>Bacillati</taxon>
        <taxon>Bacillota</taxon>
        <taxon>Bacilli</taxon>
        <taxon>Lactobacillales</taxon>
        <taxon>Chungangia</taxon>
    </lineage>
</organism>
<keyword evidence="2" id="KW-0378">Hydrolase</keyword>
<feature type="domain" description="Nudix hydrolase" evidence="3">
    <location>
        <begin position="6"/>
        <end position="132"/>
    </location>
</feature>
<dbReference type="Gene3D" id="3.90.79.10">
    <property type="entry name" value="Nucleoside Triphosphate Pyrophosphohydrolase"/>
    <property type="match status" value="1"/>
</dbReference>
<evidence type="ECO:0000256" key="2">
    <source>
        <dbReference type="ARBA" id="ARBA00022801"/>
    </source>
</evidence>
<dbReference type="SUPFAM" id="SSF55811">
    <property type="entry name" value="Nudix"/>
    <property type="match status" value="1"/>
</dbReference>
<protein>
    <submittedName>
        <fullName evidence="4">8-oxo-dGTP diphosphatase</fullName>
    </submittedName>
</protein>